<dbReference type="EMBL" id="KL142428">
    <property type="protein sequence ID" value="KDR66009.1"/>
    <property type="molecule type" value="Genomic_DNA"/>
</dbReference>
<evidence type="ECO:0000256" key="1">
    <source>
        <dbReference type="SAM" id="MobiDB-lite"/>
    </source>
</evidence>
<dbReference type="OrthoDB" id="2934473at2759"/>
<gene>
    <name evidence="2" type="ORF">GALMADRAFT_148182</name>
</gene>
<evidence type="ECO:0000313" key="3">
    <source>
        <dbReference type="Proteomes" id="UP000027222"/>
    </source>
</evidence>
<name>A0A067SE67_GALM3</name>
<protein>
    <submittedName>
        <fullName evidence="2">Uncharacterized protein</fullName>
    </submittedName>
</protein>
<feature type="region of interest" description="Disordered" evidence="1">
    <location>
        <begin position="269"/>
        <end position="297"/>
    </location>
</feature>
<accession>A0A067SE67</accession>
<keyword evidence="3" id="KW-1185">Reference proteome</keyword>
<organism evidence="2 3">
    <name type="scientific">Galerina marginata (strain CBS 339.88)</name>
    <dbReference type="NCBI Taxonomy" id="685588"/>
    <lineage>
        <taxon>Eukaryota</taxon>
        <taxon>Fungi</taxon>
        <taxon>Dikarya</taxon>
        <taxon>Basidiomycota</taxon>
        <taxon>Agaricomycotina</taxon>
        <taxon>Agaricomycetes</taxon>
        <taxon>Agaricomycetidae</taxon>
        <taxon>Agaricales</taxon>
        <taxon>Agaricineae</taxon>
        <taxon>Strophariaceae</taxon>
        <taxon>Galerina</taxon>
    </lineage>
</organism>
<feature type="region of interest" description="Disordered" evidence="1">
    <location>
        <begin position="609"/>
        <end position="700"/>
    </location>
</feature>
<reference evidence="3" key="1">
    <citation type="journal article" date="2014" name="Proc. Natl. Acad. Sci. U.S.A.">
        <title>Extensive sampling of basidiomycete genomes demonstrates inadequacy of the white-rot/brown-rot paradigm for wood decay fungi.</title>
        <authorList>
            <person name="Riley R."/>
            <person name="Salamov A.A."/>
            <person name="Brown D.W."/>
            <person name="Nagy L.G."/>
            <person name="Floudas D."/>
            <person name="Held B.W."/>
            <person name="Levasseur A."/>
            <person name="Lombard V."/>
            <person name="Morin E."/>
            <person name="Otillar R."/>
            <person name="Lindquist E.A."/>
            <person name="Sun H."/>
            <person name="LaButti K.M."/>
            <person name="Schmutz J."/>
            <person name="Jabbour D."/>
            <person name="Luo H."/>
            <person name="Baker S.E."/>
            <person name="Pisabarro A.G."/>
            <person name="Walton J.D."/>
            <person name="Blanchette R.A."/>
            <person name="Henrissat B."/>
            <person name="Martin F."/>
            <person name="Cullen D."/>
            <person name="Hibbett D.S."/>
            <person name="Grigoriev I.V."/>
        </authorList>
    </citation>
    <scope>NUCLEOTIDE SEQUENCE [LARGE SCALE GENOMIC DNA]</scope>
    <source>
        <strain evidence="3">CBS 339.88</strain>
    </source>
</reference>
<dbReference type="HOGENOM" id="CLU_256580_0_0_1"/>
<proteinExistence type="predicted"/>
<feature type="compositionally biased region" description="Acidic residues" evidence="1">
    <location>
        <begin position="666"/>
        <end position="691"/>
    </location>
</feature>
<sequence>MLTRSQIPIDDPPSVDLRVPARLPRGARLEPLTGRNPLLPTLYTIPKHPQIPHAKGKIILLVVDYSPEAMSDLHTYATNRKSPRDEVEMEKEGWFTLRPSNDDYVVMRDKYGTGKFADDKVVSWALAKSELDPDHIKAYEDLRALILGPESELCTGPQGTAFQRHPRAIPLAKAPGCYPVSLTVQVQRSLAAPAKANKVYTTKKDEDAQMRFDLIKLGARSSVKGLAKGPVGLVDVLTTQAELTNLPRIGVDGNVAHPSWQLNVADAISAPPPQPATRRRKKTVPPPDGVADDAKDNNIEDLGEFGGNHEDTYDGVGPPTNMTTLTAPHPDVPTQYFFLFDMGVCWELQEFSSAFFSGLNNHGGMAVRLNAQRTALDQIFKRLSLIGYPQGHIIDGQVAVAWAALPNNILLPIGRELRDPSTSHMLSTRSYCEQATFTSDSGSVMAPESILRHFSRCAVELLSETMRQLDPALLPRLDVQGFMNCITFNINGVRTAAPDWELAPGWRGEDTRPGKDVSSLLQQSFGQVDPTNLSIDQLLHACNSDNHTSEDPYGNPAITAALNGWHEYTNKASRNIPICVVNGEGQAALGGRPAAQILAANRKAINNAARSADPVKARKNREKRAAEKAKKAAANAKKVEKAQAGQKRSKSDSDRPSKRPRRGAPESDDEDEDDESEDDDTENDEYEEEGEVEGHASNSCDSRLLNTLTLPMLESLKQTAEKAQVESSSSVQSVSQALLTLIDNPLGTDTRRHAQGFTQSLSNAQVGVWAEKADALMLSILLWEWLERQLVEAYDASEAHGLTLLLAECGEIMRDGKQRDIDASDYLDGFLAGECTYTFNILRLNRASVNRRIIIDKATEVLALWYKLPSFKRDRPRSWYAREVIEQVGIHALALKPVTKAANRLTLSVLGIGKNAKVTKERIKDWSQRLIAHPICDPESEVSKCAYDIYDLVEAISPLNADLVSRIQTVLPPVDPELDVEMDPPPPPTFETGGFAPFVSMVDALLPFITGLPAAPAPLIPNPSPSQKSAAAQHEFITFVLTDTDKLCPFRQLGSSLSRVLQPGGPYSPNHLRTVAGLFSALLFRGVTHHTQYLLDGNPRLFEDFEAWKRVYNSLRKKHKDSRYFCDRAAYGNAAGAREVDNVAGYWAQANDPRFNFFLKAETPTNILFLFKYFLKGPKRQGKKSIPGTDQHFRAFGSLTLLQLLADYAQAGLVTKPTAAEMAYIVKVIKKGAYKGLKALGYDVSTVSTIENALSDLLSRLHSHIPTSIRSVYEFDFIFLEHALCKHGRLREHFAPLYALLKSS</sequence>
<evidence type="ECO:0000313" key="2">
    <source>
        <dbReference type="EMBL" id="KDR66009.1"/>
    </source>
</evidence>
<dbReference type="Proteomes" id="UP000027222">
    <property type="component" value="Unassembled WGS sequence"/>
</dbReference>